<evidence type="ECO:0000256" key="5">
    <source>
        <dbReference type="SAM" id="Phobius"/>
    </source>
</evidence>
<dbReference type="AlphaFoldDB" id="A0A7K3WVB9"/>
<evidence type="ECO:0000256" key="4">
    <source>
        <dbReference type="ARBA" id="ARBA00023136"/>
    </source>
</evidence>
<dbReference type="InterPro" id="IPR002035">
    <property type="entry name" value="VWF_A"/>
</dbReference>
<keyword evidence="2 5" id="KW-0812">Transmembrane</keyword>
<evidence type="ECO:0000313" key="8">
    <source>
        <dbReference type="Proteomes" id="UP000486602"/>
    </source>
</evidence>
<dbReference type="PANTHER" id="PTHR22550:SF5">
    <property type="entry name" value="LEUCINE ZIPPER PROTEIN 4"/>
    <property type="match status" value="1"/>
</dbReference>
<dbReference type="Pfam" id="PF00092">
    <property type="entry name" value="VWA"/>
    <property type="match status" value="1"/>
</dbReference>
<organism evidence="7 8">
    <name type="scientific">Cryomorpha ignava</name>
    <dbReference type="NCBI Taxonomy" id="101383"/>
    <lineage>
        <taxon>Bacteria</taxon>
        <taxon>Pseudomonadati</taxon>
        <taxon>Bacteroidota</taxon>
        <taxon>Flavobacteriia</taxon>
        <taxon>Flavobacteriales</taxon>
        <taxon>Cryomorphaceae</taxon>
        <taxon>Cryomorpha</taxon>
    </lineage>
</organism>
<keyword evidence="3 5" id="KW-1133">Transmembrane helix</keyword>
<dbReference type="Proteomes" id="UP000486602">
    <property type="component" value="Unassembled WGS sequence"/>
</dbReference>
<dbReference type="SUPFAM" id="SSF53300">
    <property type="entry name" value="vWA-like"/>
    <property type="match status" value="1"/>
</dbReference>
<feature type="domain" description="VWFA" evidence="6">
    <location>
        <begin position="109"/>
        <end position="308"/>
    </location>
</feature>
<comment type="caution">
    <text evidence="7">The sequence shown here is derived from an EMBL/GenBank/DDBJ whole genome shotgun (WGS) entry which is preliminary data.</text>
</comment>
<evidence type="ECO:0000256" key="2">
    <source>
        <dbReference type="ARBA" id="ARBA00022692"/>
    </source>
</evidence>
<proteinExistence type="predicted"/>
<keyword evidence="4 5" id="KW-0472">Membrane</keyword>
<dbReference type="InterPro" id="IPR050768">
    <property type="entry name" value="UPF0353/GerABKA_families"/>
</dbReference>
<evidence type="ECO:0000259" key="6">
    <source>
        <dbReference type="PROSITE" id="PS50234"/>
    </source>
</evidence>
<keyword evidence="8" id="KW-1185">Reference proteome</keyword>
<evidence type="ECO:0000313" key="7">
    <source>
        <dbReference type="EMBL" id="NEN25639.1"/>
    </source>
</evidence>
<sequence>MFWSAFLVIYFVLSKALPGLRWEKPDLAWLFLTGPLMFVVFTITSINKNYRLRRFGDPVLLFSLLPNISSVNASIKYILWRLAAGFLVMALINPQLGSKMSEAKVRGIDIMLAVDVSNSMMAEDLKPNRLTLATRSIEKLLEKLHGDRIGIVVFAGQAFVQLPITNDYSAGKLFLSSISPNIVPVQGTAIGAAIDLSLESFDFETPAQKVIIVITDGENHEDDPLASAKAASDKGVKVYTIGMGSTDGTPIPNYDRGRKDGFLKDREGTIVMSRLNEEMLEDIADAGNGSYIRASNAEVGLKPLLAELNSIEKTEMGSVSYSEYEDRFQLFLALALAFLLLEFFIRERKGKIAREVNLFD</sequence>
<gene>
    <name evidence="7" type="ORF">G3O08_19275</name>
</gene>
<feature type="transmembrane region" description="Helical" evidence="5">
    <location>
        <begin position="28"/>
        <end position="46"/>
    </location>
</feature>
<dbReference type="EMBL" id="JAAGVY010000065">
    <property type="protein sequence ID" value="NEN25639.1"/>
    <property type="molecule type" value="Genomic_DNA"/>
</dbReference>
<dbReference type="PANTHER" id="PTHR22550">
    <property type="entry name" value="SPORE GERMINATION PROTEIN"/>
    <property type="match status" value="1"/>
</dbReference>
<dbReference type="PROSITE" id="PS50234">
    <property type="entry name" value="VWFA"/>
    <property type="match status" value="1"/>
</dbReference>
<dbReference type="Gene3D" id="3.40.50.410">
    <property type="entry name" value="von Willebrand factor, type A domain"/>
    <property type="match status" value="1"/>
</dbReference>
<evidence type="ECO:0000256" key="1">
    <source>
        <dbReference type="ARBA" id="ARBA00022475"/>
    </source>
</evidence>
<protein>
    <submittedName>
        <fullName evidence="7">VWA domain-containing protein</fullName>
    </submittedName>
</protein>
<dbReference type="SMART" id="SM00327">
    <property type="entry name" value="VWA"/>
    <property type="match status" value="1"/>
</dbReference>
<reference evidence="7 8" key="1">
    <citation type="submission" date="2020-02" db="EMBL/GenBank/DDBJ databases">
        <title>Out from the shadows clarifying the taxonomy of the family Cryomorphaceae and related taxa by utilizing the GTDB taxonomic framework.</title>
        <authorList>
            <person name="Bowman J.P."/>
        </authorList>
    </citation>
    <scope>NUCLEOTIDE SEQUENCE [LARGE SCALE GENOMIC DNA]</scope>
    <source>
        <strain evidence="7 8">QSSC 1-22</strain>
    </source>
</reference>
<name>A0A7K3WVB9_9FLAO</name>
<dbReference type="InterPro" id="IPR036465">
    <property type="entry name" value="vWFA_dom_sf"/>
</dbReference>
<feature type="transmembrane region" description="Helical" evidence="5">
    <location>
        <begin position="328"/>
        <end position="345"/>
    </location>
</feature>
<accession>A0A7K3WVB9</accession>
<keyword evidence="1" id="KW-1003">Cell membrane</keyword>
<evidence type="ECO:0000256" key="3">
    <source>
        <dbReference type="ARBA" id="ARBA00022989"/>
    </source>
</evidence>